<proteinExistence type="predicted"/>
<evidence type="ECO:0000313" key="2">
    <source>
        <dbReference type="EMBL" id="MCI0125952.1"/>
    </source>
</evidence>
<keyword evidence="1" id="KW-1133">Transmembrane helix</keyword>
<dbReference type="AlphaFoldDB" id="A0AA41UAD7"/>
<dbReference type="EMBL" id="JALAZD010000001">
    <property type="protein sequence ID" value="MCI0125952.1"/>
    <property type="molecule type" value="Genomic_DNA"/>
</dbReference>
<evidence type="ECO:0000313" key="3">
    <source>
        <dbReference type="Proteomes" id="UP001156140"/>
    </source>
</evidence>
<organism evidence="2 3">
    <name type="scientific">Paradevosia shaoguanensis</name>
    <dbReference type="NCBI Taxonomy" id="1335043"/>
    <lineage>
        <taxon>Bacteria</taxon>
        <taxon>Pseudomonadati</taxon>
        <taxon>Pseudomonadota</taxon>
        <taxon>Alphaproteobacteria</taxon>
        <taxon>Hyphomicrobiales</taxon>
        <taxon>Devosiaceae</taxon>
        <taxon>Paradevosia</taxon>
    </lineage>
</organism>
<evidence type="ECO:0000256" key="1">
    <source>
        <dbReference type="SAM" id="Phobius"/>
    </source>
</evidence>
<keyword evidence="1" id="KW-0472">Membrane</keyword>
<dbReference type="RefSeq" id="WP_281735021.1">
    <property type="nucleotide sequence ID" value="NZ_JAKETQ010000001.1"/>
</dbReference>
<gene>
    <name evidence="2" type="ORF">ML536_03840</name>
</gene>
<sequence length="667" mass="73490">MQFLLGADWEEYCLKMTVLPTTVAPPTTDRLFDILTNPFVVLNAPLDASKEDVVAAFEDGLADNNAGEDALRDARKQLLAPKLRLQATVELLPDATYVEREEAINALRQSWPLSELIAIAKTLPSFSRTIFLSQIALLRPSSGVLRLFALSRAQLNRDAVAETVAEYLISSGNPRPQTDAIYEVIEAVTLKNAERLFGRYDGARSAAVDMTRCLQEELPRAASEQTGALGIVVDAYARMAMPTLQVNRRKVEDAADAIRQDPDVTGGIETLVDALTQWDEIAQPQQLLASHKGRDEGAARDLFQYLRSLMLDLANEKDRPSLALAINKACLTVFAELPRAKQQLKDDQTSLEGLVQQERLHELSAFVTNAKSNPDPLVRDLNLGAFGPSSRGSAASLYDIFTRSLAMTKGTPASKYVWGFARALALELNNELGEETASQRLVEGLHAHPQFRDAPPDMKALIETDVATARSNAVHRKLNKAIQAKNRGQVRDRLTELVSITKDPAERAQYQQTINQIDAANRGRIINWVVWAVICLVVVGVVSSLGNRGRSYSSTHPSYSALATSRVASTEETKPAVGAGKEFNRQNIRYCMYQNARLDAAKSMLVTERSDGVIAAFNQQVDDFNSRCGSYRYYDTDFSAVQSEVGAKRAVLTAEGQAMVQVWRAKF</sequence>
<name>A0AA41UAD7_9HYPH</name>
<protein>
    <submittedName>
        <fullName evidence="2">Uncharacterized protein</fullName>
    </submittedName>
</protein>
<accession>A0AA41UAD7</accession>
<feature type="transmembrane region" description="Helical" evidence="1">
    <location>
        <begin position="525"/>
        <end position="546"/>
    </location>
</feature>
<keyword evidence="3" id="KW-1185">Reference proteome</keyword>
<dbReference type="Proteomes" id="UP001156140">
    <property type="component" value="Unassembled WGS sequence"/>
</dbReference>
<reference evidence="2" key="1">
    <citation type="submission" date="2022-03" db="EMBL/GenBank/DDBJ databases">
        <title>The complete genome sequence of a Methyloterrigena soli.</title>
        <authorList>
            <person name="Zi Z."/>
        </authorList>
    </citation>
    <scope>NUCLEOTIDE SEQUENCE</scope>
    <source>
        <strain evidence="2">M48</strain>
    </source>
</reference>
<comment type="caution">
    <text evidence="2">The sequence shown here is derived from an EMBL/GenBank/DDBJ whole genome shotgun (WGS) entry which is preliminary data.</text>
</comment>
<keyword evidence="1" id="KW-0812">Transmembrane</keyword>